<dbReference type="Proteomes" id="UP000192374">
    <property type="component" value="Unassembled WGS sequence"/>
</dbReference>
<dbReference type="EMBL" id="AP022583">
    <property type="protein sequence ID" value="BBY05442.1"/>
    <property type="molecule type" value="Genomic_DNA"/>
</dbReference>
<sequence length="104" mass="11935">MTATEFEAPQRVVSVVSAKKYASYSYYAATVYELQPRRRDGVLTYRRCEQLEPHRSLRLAHNDAVELAARLDIPLWKHLSHNMTATLAVELADVLSREYDIEPA</sequence>
<dbReference type="KEGG" id="mnv:MNVI_07600"/>
<dbReference type="AlphaFoldDB" id="A0A7I7PA54"/>
<proteinExistence type="predicted"/>
<keyword evidence="3" id="KW-1185">Reference proteome</keyword>
<reference evidence="1 4" key="2">
    <citation type="journal article" date="2019" name="Emerg. Microbes Infect.">
        <title>Comprehensive subspecies identification of 175 nontuberculous mycobacteria species based on 7547 genomic profiles.</title>
        <authorList>
            <person name="Matsumoto Y."/>
            <person name="Kinjo T."/>
            <person name="Motooka D."/>
            <person name="Nabeya D."/>
            <person name="Jung N."/>
            <person name="Uechi K."/>
            <person name="Horii T."/>
            <person name="Iida T."/>
            <person name="Fujita J."/>
            <person name="Nakamura S."/>
        </authorList>
    </citation>
    <scope>NUCLEOTIDE SEQUENCE [LARGE SCALE GENOMIC DNA]</scope>
    <source>
        <strain evidence="1 4">JCM 16367</strain>
    </source>
</reference>
<accession>A0A7I7PA54</accession>
<evidence type="ECO:0000313" key="2">
    <source>
        <dbReference type="EMBL" id="ORB15905.1"/>
    </source>
</evidence>
<gene>
    <name evidence="2" type="ORF">BST37_08345</name>
    <name evidence="1" type="ORF">MNVI_07600</name>
</gene>
<organism evidence="1 4">
    <name type="scientific">Mycobacterium noviomagense</name>
    <dbReference type="NCBI Taxonomy" id="459858"/>
    <lineage>
        <taxon>Bacteria</taxon>
        <taxon>Bacillati</taxon>
        <taxon>Actinomycetota</taxon>
        <taxon>Actinomycetes</taxon>
        <taxon>Mycobacteriales</taxon>
        <taxon>Mycobacteriaceae</taxon>
        <taxon>Mycobacterium</taxon>
    </lineage>
</organism>
<dbReference type="RefSeq" id="WP_083087228.1">
    <property type="nucleotide sequence ID" value="NZ_AP022583.1"/>
</dbReference>
<dbReference type="EMBL" id="MVIC01000010">
    <property type="protein sequence ID" value="ORB15905.1"/>
    <property type="molecule type" value="Genomic_DNA"/>
</dbReference>
<evidence type="ECO:0000313" key="4">
    <source>
        <dbReference type="Proteomes" id="UP000466894"/>
    </source>
</evidence>
<name>A0A7I7PA54_9MYCO</name>
<evidence type="ECO:0008006" key="5">
    <source>
        <dbReference type="Google" id="ProtNLM"/>
    </source>
</evidence>
<dbReference type="Proteomes" id="UP000466894">
    <property type="component" value="Chromosome"/>
</dbReference>
<evidence type="ECO:0000313" key="3">
    <source>
        <dbReference type="Proteomes" id="UP000192374"/>
    </source>
</evidence>
<reference evidence="2 3" key="1">
    <citation type="submission" date="2017-02" db="EMBL/GenBank/DDBJ databases">
        <title>The new phylogeny of genus Mycobacterium.</title>
        <authorList>
            <person name="Tortoli E."/>
            <person name="Trovato A."/>
            <person name="Cirillo D.M."/>
        </authorList>
    </citation>
    <scope>NUCLEOTIDE SEQUENCE [LARGE SCALE GENOMIC DNA]</scope>
    <source>
        <strain evidence="2 3">DSM 45145</strain>
    </source>
</reference>
<reference evidence="1" key="3">
    <citation type="submission" date="2020-02" db="EMBL/GenBank/DDBJ databases">
        <authorList>
            <person name="Matsumoto Y."/>
            <person name="Motooka D."/>
            <person name="Nakamura S."/>
        </authorList>
    </citation>
    <scope>NUCLEOTIDE SEQUENCE</scope>
    <source>
        <strain evidence="1">JCM 16367</strain>
    </source>
</reference>
<protein>
    <recommendedName>
        <fullName evidence="5">Transposase</fullName>
    </recommendedName>
</protein>
<evidence type="ECO:0000313" key="1">
    <source>
        <dbReference type="EMBL" id="BBY05442.1"/>
    </source>
</evidence>